<dbReference type="Gene3D" id="3.90.70.10">
    <property type="entry name" value="Cysteine proteinases"/>
    <property type="match status" value="1"/>
</dbReference>
<dbReference type="InterPro" id="IPR012599">
    <property type="entry name" value="Propeptide_C1A"/>
</dbReference>
<dbReference type="GO" id="GO:0004197">
    <property type="term" value="F:cysteine-type endopeptidase activity"/>
    <property type="evidence" value="ECO:0007669"/>
    <property type="project" value="InterPro"/>
</dbReference>
<keyword evidence="5" id="KW-0788">Thiol protease</keyword>
<dbReference type="PROSITE" id="PS00639">
    <property type="entry name" value="THIOL_PROTEASE_HIS"/>
    <property type="match status" value="1"/>
</dbReference>
<protein>
    <recommendedName>
        <fullName evidence="9">Peptidase C1A papain C-terminal domain-containing protein</fullName>
    </recommendedName>
</protein>
<dbReference type="Pfam" id="PF08127">
    <property type="entry name" value="Propeptide_C1"/>
    <property type="match status" value="1"/>
</dbReference>
<evidence type="ECO:0000256" key="8">
    <source>
        <dbReference type="SAM" id="SignalP"/>
    </source>
</evidence>
<dbReference type="KEGG" id="btab:109041945"/>
<dbReference type="PROSITE" id="PS00640">
    <property type="entry name" value="THIOL_PROTEASE_ASN"/>
    <property type="match status" value="1"/>
</dbReference>
<keyword evidence="11" id="KW-1185">Reference proteome</keyword>
<evidence type="ECO:0000313" key="11">
    <source>
        <dbReference type="Proteomes" id="UP001152759"/>
    </source>
</evidence>
<evidence type="ECO:0000256" key="2">
    <source>
        <dbReference type="ARBA" id="ARBA00022670"/>
    </source>
</evidence>
<evidence type="ECO:0000256" key="7">
    <source>
        <dbReference type="ARBA" id="ARBA00023157"/>
    </source>
</evidence>
<dbReference type="InterPro" id="IPR000169">
    <property type="entry name" value="Pept_cys_AS"/>
</dbReference>
<evidence type="ECO:0000259" key="9">
    <source>
        <dbReference type="SMART" id="SM00645"/>
    </source>
</evidence>
<dbReference type="Pfam" id="PF00112">
    <property type="entry name" value="Peptidase_C1"/>
    <property type="match status" value="1"/>
</dbReference>
<sequence>MTNLILTLVGLCAVGSYASPPQPFAPEDPLSDEFIDYINSVQSSWTAGRNFHEKTPHSYLKNLMGVHPDSEEHKLPRLVHSVGTEDGEIPDNFDSRTQWPECPTIKEIRDQGGCGSCWAFGAVEAMSDRTCIHSKGKVNVHLAAEDLLSCCYVCGFGCNGGFPGAAWKFWVRRGIVSGGTYGSHQGCKPYLIQPCEHHVNGTRQACSEVGKTPKCTSTCEKGYDVPYKKDKHFGAHAYSIDSDPAQIQKEIMTNGPVEAALTVYEDLVSYKKGVYKHTAGKALGGHAIKIIGWGVDEQSKLPYWTVANSWNTDWGDNGFFRILRGKGECGIEDSIQAGLPKE</sequence>
<evidence type="ECO:0000256" key="5">
    <source>
        <dbReference type="ARBA" id="ARBA00022807"/>
    </source>
</evidence>
<dbReference type="Proteomes" id="UP001152759">
    <property type="component" value="Chromosome 3"/>
</dbReference>
<evidence type="ECO:0000256" key="3">
    <source>
        <dbReference type="ARBA" id="ARBA00022729"/>
    </source>
</evidence>
<dbReference type="PROSITE" id="PS00139">
    <property type="entry name" value="THIOL_PROTEASE_CYS"/>
    <property type="match status" value="1"/>
</dbReference>
<dbReference type="EMBL" id="OU963864">
    <property type="protein sequence ID" value="CAH0386312.1"/>
    <property type="molecule type" value="Genomic_DNA"/>
</dbReference>
<comment type="similarity">
    <text evidence="1">Belongs to the peptidase C1 family.</text>
</comment>
<dbReference type="InterPro" id="IPR000668">
    <property type="entry name" value="Peptidase_C1A_C"/>
</dbReference>
<proteinExistence type="inferred from homology"/>
<keyword evidence="6" id="KW-0865">Zymogen</keyword>
<keyword evidence="4" id="KW-0378">Hydrolase</keyword>
<name>A0A9P0F049_BEMTA</name>
<organism evidence="10 11">
    <name type="scientific">Bemisia tabaci</name>
    <name type="common">Sweetpotato whitefly</name>
    <name type="synonym">Aleurodes tabaci</name>
    <dbReference type="NCBI Taxonomy" id="7038"/>
    <lineage>
        <taxon>Eukaryota</taxon>
        <taxon>Metazoa</taxon>
        <taxon>Ecdysozoa</taxon>
        <taxon>Arthropoda</taxon>
        <taxon>Hexapoda</taxon>
        <taxon>Insecta</taxon>
        <taxon>Pterygota</taxon>
        <taxon>Neoptera</taxon>
        <taxon>Paraneoptera</taxon>
        <taxon>Hemiptera</taxon>
        <taxon>Sternorrhyncha</taxon>
        <taxon>Aleyrodoidea</taxon>
        <taxon>Aleyrodidae</taxon>
        <taxon>Aleyrodinae</taxon>
        <taxon>Bemisia</taxon>
    </lineage>
</organism>
<dbReference type="InterPro" id="IPR013128">
    <property type="entry name" value="Peptidase_C1A"/>
</dbReference>
<evidence type="ECO:0000256" key="6">
    <source>
        <dbReference type="ARBA" id="ARBA00023145"/>
    </source>
</evidence>
<evidence type="ECO:0000313" key="10">
    <source>
        <dbReference type="EMBL" id="CAH0386312.1"/>
    </source>
</evidence>
<dbReference type="PANTHER" id="PTHR12411">
    <property type="entry name" value="CYSTEINE PROTEASE FAMILY C1-RELATED"/>
    <property type="match status" value="1"/>
</dbReference>
<feature type="chain" id="PRO_5040425119" description="Peptidase C1A papain C-terminal domain-containing protein" evidence="8">
    <location>
        <begin position="19"/>
        <end position="342"/>
    </location>
</feature>
<dbReference type="SUPFAM" id="SSF54001">
    <property type="entry name" value="Cysteine proteinases"/>
    <property type="match status" value="1"/>
</dbReference>
<evidence type="ECO:0000256" key="4">
    <source>
        <dbReference type="ARBA" id="ARBA00022801"/>
    </source>
</evidence>
<reference evidence="10" key="1">
    <citation type="submission" date="2021-12" db="EMBL/GenBank/DDBJ databases">
        <authorList>
            <person name="King R."/>
        </authorList>
    </citation>
    <scope>NUCLEOTIDE SEQUENCE</scope>
</reference>
<evidence type="ECO:0000256" key="1">
    <source>
        <dbReference type="ARBA" id="ARBA00008455"/>
    </source>
</evidence>
<keyword evidence="7" id="KW-1015">Disulfide bond</keyword>
<feature type="signal peptide" evidence="8">
    <location>
        <begin position="1"/>
        <end position="18"/>
    </location>
</feature>
<keyword evidence="3 8" id="KW-0732">Signal</keyword>
<keyword evidence="2" id="KW-0645">Protease</keyword>
<gene>
    <name evidence="10" type="ORF">BEMITA_LOCUS5448</name>
</gene>
<dbReference type="SMART" id="SM00645">
    <property type="entry name" value="Pept_C1"/>
    <property type="match status" value="1"/>
</dbReference>
<dbReference type="InterPro" id="IPR025661">
    <property type="entry name" value="Pept_asp_AS"/>
</dbReference>
<dbReference type="AlphaFoldDB" id="A0A9P0F049"/>
<dbReference type="CDD" id="cd02620">
    <property type="entry name" value="Peptidase_C1A_CathepsinB"/>
    <property type="match status" value="1"/>
</dbReference>
<dbReference type="InterPro" id="IPR025660">
    <property type="entry name" value="Pept_his_AS"/>
</dbReference>
<dbReference type="PRINTS" id="PR00705">
    <property type="entry name" value="PAPAIN"/>
</dbReference>
<dbReference type="InterPro" id="IPR038765">
    <property type="entry name" value="Papain-like_cys_pep_sf"/>
</dbReference>
<feature type="domain" description="Peptidase C1A papain C-terminal" evidence="9">
    <location>
        <begin position="89"/>
        <end position="339"/>
    </location>
</feature>
<dbReference type="GO" id="GO:0006508">
    <property type="term" value="P:proteolysis"/>
    <property type="evidence" value="ECO:0007669"/>
    <property type="project" value="UniProtKB-KW"/>
</dbReference>
<accession>A0A9P0F049</accession>
<dbReference type="FunFam" id="3.90.70.10:FF:000031">
    <property type="entry name" value="Cathepsin B"/>
    <property type="match status" value="1"/>
</dbReference>